<dbReference type="Proteomes" id="UP000295294">
    <property type="component" value="Plasmid unnamed1"/>
</dbReference>
<dbReference type="EMBL" id="CP038636">
    <property type="protein sequence ID" value="QBY55268.1"/>
    <property type="molecule type" value="Genomic_DNA"/>
</dbReference>
<name>A0A4P7LHZ0_9BURK</name>
<keyword evidence="1" id="KW-0614">Plasmid</keyword>
<gene>
    <name evidence="1" type="ORF">E0W60_29650</name>
</gene>
<dbReference type="RefSeq" id="WP_135706541.1">
    <property type="nucleotide sequence ID" value="NZ_CP038636.1"/>
</dbReference>
<sequence>MATINHFGPYYVTPAGGLAPGAAYNVVWGPSDVFKGSTINVTAHPGGNRRARYAAWISDMSIENVISGTGDISFVETNAYATFANDGQETIDYVSLYLTVTTA</sequence>
<accession>A0A4P7LHZ0</accession>
<dbReference type="KEGG" id="cox:E0W60_29650"/>
<evidence type="ECO:0000313" key="1">
    <source>
        <dbReference type="EMBL" id="QBY55268.1"/>
    </source>
</evidence>
<proteinExistence type="predicted"/>
<organism evidence="1 2">
    <name type="scientific">Cupriavidus oxalaticus</name>
    <dbReference type="NCBI Taxonomy" id="96344"/>
    <lineage>
        <taxon>Bacteria</taxon>
        <taxon>Pseudomonadati</taxon>
        <taxon>Pseudomonadota</taxon>
        <taxon>Betaproteobacteria</taxon>
        <taxon>Burkholderiales</taxon>
        <taxon>Burkholderiaceae</taxon>
        <taxon>Cupriavidus</taxon>
    </lineage>
</organism>
<geneLocation type="plasmid" evidence="1">
    <name>unnamed1</name>
</geneLocation>
<evidence type="ECO:0000313" key="2">
    <source>
        <dbReference type="Proteomes" id="UP000295294"/>
    </source>
</evidence>
<protein>
    <submittedName>
        <fullName evidence="1">Uncharacterized protein</fullName>
    </submittedName>
</protein>
<reference evidence="1 2" key="1">
    <citation type="submission" date="2019-03" db="EMBL/GenBank/DDBJ databases">
        <title>Efficiently degradation of phenoxyalkanoic acid herbicides by Cupriavidus oxalaticus strain X32.</title>
        <authorList>
            <person name="Sheng X."/>
        </authorList>
    </citation>
    <scope>NUCLEOTIDE SEQUENCE [LARGE SCALE GENOMIC DNA]</scope>
    <source>
        <strain evidence="1 2">X32</strain>
        <plasmid evidence="1 2">unnamed1</plasmid>
    </source>
</reference>
<dbReference type="AlphaFoldDB" id="A0A4P7LHZ0"/>